<evidence type="ECO:0000259" key="6">
    <source>
        <dbReference type="Pfam" id="PF13675"/>
    </source>
</evidence>
<reference evidence="7" key="2">
    <citation type="submission" date="2020-09" db="EMBL/GenBank/DDBJ databases">
        <authorList>
            <person name="Sun Q."/>
            <person name="Kim S."/>
        </authorList>
    </citation>
    <scope>NUCLEOTIDE SEQUENCE</scope>
    <source>
        <strain evidence="7">KCTC 23310</strain>
    </source>
</reference>
<name>A0A918THS3_9RHOB</name>
<feature type="compositionally biased region" description="Low complexity" evidence="5">
    <location>
        <begin position="22"/>
        <end position="32"/>
    </location>
</feature>
<evidence type="ECO:0000256" key="2">
    <source>
        <dbReference type="ARBA" id="ARBA00022692"/>
    </source>
</evidence>
<dbReference type="GO" id="GO:0016020">
    <property type="term" value="C:membrane"/>
    <property type="evidence" value="ECO:0007669"/>
    <property type="project" value="UniProtKB-SubCell"/>
</dbReference>
<keyword evidence="2" id="KW-0812">Transmembrane</keyword>
<dbReference type="InterPro" id="IPR029095">
    <property type="entry name" value="NarX-like_N"/>
</dbReference>
<dbReference type="Pfam" id="PF13675">
    <property type="entry name" value="PilJ"/>
    <property type="match status" value="2"/>
</dbReference>
<evidence type="ECO:0000256" key="5">
    <source>
        <dbReference type="SAM" id="MobiDB-lite"/>
    </source>
</evidence>
<accession>A0A918THS3</accession>
<evidence type="ECO:0000256" key="1">
    <source>
        <dbReference type="ARBA" id="ARBA00004141"/>
    </source>
</evidence>
<evidence type="ECO:0000256" key="3">
    <source>
        <dbReference type="ARBA" id="ARBA00022989"/>
    </source>
</evidence>
<evidence type="ECO:0000313" key="8">
    <source>
        <dbReference type="Proteomes" id="UP000638981"/>
    </source>
</evidence>
<organism evidence="7 8">
    <name type="scientific">Neogemmobacter tilapiae</name>
    <dbReference type="NCBI Taxonomy" id="875041"/>
    <lineage>
        <taxon>Bacteria</taxon>
        <taxon>Pseudomonadati</taxon>
        <taxon>Pseudomonadota</taxon>
        <taxon>Alphaproteobacteria</taxon>
        <taxon>Rhodobacterales</taxon>
        <taxon>Paracoccaceae</taxon>
        <taxon>Neogemmobacter</taxon>
    </lineage>
</organism>
<evidence type="ECO:0000256" key="4">
    <source>
        <dbReference type="ARBA" id="ARBA00023136"/>
    </source>
</evidence>
<evidence type="ECO:0000313" key="7">
    <source>
        <dbReference type="EMBL" id="GHC49820.1"/>
    </source>
</evidence>
<comment type="caution">
    <text evidence="7">The sequence shown here is derived from an EMBL/GenBank/DDBJ whole genome shotgun (WGS) entry which is preliminary data.</text>
</comment>
<feature type="region of interest" description="Disordered" evidence="5">
    <location>
        <begin position="1"/>
        <end position="48"/>
    </location>
</feature>
<feature type="domain" description="NarX-like N-terminal" evidence="6">
    <location>
        <begin position="222"/>
        <end position="320"/>
    </location>
</feature>
<dbReference type="AlphaFoldDB" id="A0A918THS3"/>
<protein>
    <recommendedName>
        <fullName evidence="6">NarX-like N-terminal domain-containing protein</fullName>
    </recommendedName>
</protein>
<keyword evidence="3" id="KW-1133">Transmembrane helix</keyword>
<proteinExistence type="predicted"/>
<sequence length="349" mass="37282">MIMSFENNHSRDRSATCSSPKRNSASASARLSPRADHVKVNPMNRSDLNPAPNRARVWIASLLLSVSALGLPATPALAQGVVQSTGAAERIDITERVRALSQRIGVAACHVQAGSDVENFKKVATDAIAEFDRLMLGLAEGNPELGLPAKEEERKVLAGIRGVDLQWQTFAGQAKTLLDGSAPADGWDYVARQNLNLMHSTKYLVQEIINAYANPPELLQSHALTLDIVGRQRSLALQMAKEACGLANGNKVVGNSFRFAKTVRLFEASLNALANGFPAAGVITPPTPEIAAKMAEIQADWAAVKPDVEAAVTGVDPAASVELYKKLDAITTKFDEVTLMYVTASKSGI</sequence>
<dbReference type="EMBL" id="BMYJ01000002">
    <property type="protein sequence ID" value="GHC49820.1"/>
    <property type="molecule type" value="Genomic_DNA"/>
</dbReference>
<comment type="subcellular location">
    <subcellularLocation>
        <location evidence="1">Membrane</location>
        <topology evidence="1">Multi-pass membrane protein</topology>
    </subcellularLocation>
</comment>
<reference evidence="7" key="1">
    <citation type="journal article" date="2014" name="Int. J. Syst. Evol. Microbiol.">
        <title>Complete genome sequence of Corynebacterium casei LMG S-19264T (=DSM 44701T), isolated from a smear-ripened cheese.</title>
        <authorList>
            <consortium name="US DOE Joint Genome Institute (JGI-PGF)"/>
            <person name="Walter F."/>
            <person name="Albersmeier A."/>
            <person name="Kalinowski J."/>
            <person name="Ruckert C."/>
        </authorList>
    </citation>
    <scope>NUCLEOTIDE SEQUENCE</scope>
    <source>
        <strain evidence="7">KCTC 23310</strain>
    </source>
</reference>
<keyword evidence="4" id="KW-0472">Membrane</keyword>
<dbReference type="Proteomes" id="UP000638981">
    <property type="component" value="Unassembled WGS sequence"/>
</dbReference>
<feature type="domain" description="NarX-like N-terminal" evidence="6">
    <location>
        <begin position="83"/>
        <end position="179"/>
    </location>
</feature>
<gene>
    <name evidence="7" type="ORF">GCM10007315_10050</name>
</gene>
<keyword evidence="8" id="KW-1185">Reference proteome</keyword>